<organism evidence="2 3">
    <name type="scientific">Portunus trituberculatus</name>
    <name type="common">Swimming crab</name>
    <name type="synonym">Neptunus trituberculatus</name>
    <dbReference type="NCBI Taxonomy" id="210409"/>
    <lineage>
        <taxon>Eukaryota</taxon>
        <taxon>Metazoa</taxon>
        <taxon>Ecdysozoa</taxon>
        <taxon>Arthropoda</taxon>
        <taxon>Crustacea</taxon>
        <taxon>Multicrustacea</taxon>
        <taxon>Malacostraca</taxon>
        <taxon>Eumalacostraca</taxon>
        <taxon>Eucarida</taxon>
        <taxon>Decapoda</taxon>
        <taxon>Pleocyemata</taxon>
        <taxon>Brachyura</taxon>
        <taxon>Eubrachyura</taxon>
        <taxon>Portunoidea</taxon>
        <taxon>Portunidae</taxon>
        <taxon>Portuninae</taxon>
        <taxon>Portunus</taxon>
    </lineage>
</organism>
<keyword evidence="3" id="KW-1185">Reference proteome</keyword>
<name>A0A5B7J3P7_PORTR</name>
<sequence>MPRVQSSPPGPSSVSGSVGHLRVCGDLATGTHSLVARDYRLLPCGSARGFTQAAPPAGGADGPQ</sequence>
<accession>A0A5B7J3P7</accession>
<proteinExistence type="predicted"/>
<dbReference type="Proteomes" id="UP000324222">
    <property type="component" value="Unassembled WGS sequence"/>
</dbReference>
<gene>
    <name evidence="2" type="ORF">E2C01_081955</name>
</gene>
<dbReference type="EMBL" id="VSRR010073515">
    <property type="protein sequence ID" value="MPC87104.1"/>
    <property type="molecule type" value="Genomic_DNA"/>
</dbReference>
<reference evidence="2 3" key="1">
    <citation type="submission" date="2019-05" db="EMBL/GenBank/DDBJ databases">
        <title>Another draft genome of Portunus trituberculatus and its Hox gene families provides insights of decapod evolution.</title>
        <authorList>
            <person name="Jeong J.-H."/>
            <person name="Song I."/>
            <person name="Kim S."/>
            <person name="Choi T."/>
            <person name="Kim D."/>
            <person name="Ryu S."/>
            <person name="Kim W."/>
        </authorList>
    </citation>
    <scope>NUCLEOTIDE SEQUENCE [LARGE SCALE GENOMIC DNA]</scope>
    <source>
        <tissue evidence="2">Muscle</tissue>
    </source>
</reference>
<evidence type="ECO:0000313" key="3">
    <source>
        <dbReference type="Proteomes" id="UP000324222"/>
    </source>
</evidence>
<evidence type="ECO:0000313" key="2">
    <source>
        <dbReference type="EMBL" id="MPC87104.1"/>
    </source>
</evidence>
<feature type="region of interest" description="Disordered" evidence="1">
    <location>
        <begin position="1"/>
        <end position="20"/>
    </location>
</feature>
<evidence type="ECO:0000256" key="1">
    <source>
        <dbReference type="SAM" id="MobiDB-lite"/>
    </source>
</evidence>
<comment type="caution">
    <text evidence="2">The sequence shown here is derived from an EMBL/GenBank/DDBJ whole genome shotgun (WGS) entry which is preliminary data.</text>
</comment>
<protein>
    <submittedName>
        <fullName evidence="2">Uncharacterized protein</fullName>
    </submittedName>
</protein>
<dbReference type="AlphaFoldDB" id="A0A5B7J3P7"/>